<protein>
    <submittedName>
        <fullName evidence="2">Glycoside hydrolase</fullName>
    </submittedName>
</protein>
<evidence type="ECO:0000313" key="2">
    <source>
        <dbReference type="EMBL" id="MEA0970681.1"/>
    </source>
</evidence>
<feature type="domain" description="GTA TIM-barrel-like" evidence="1">
    <location>
        <begin position="172"/>
        <end position="399"/>
    </location>
</feature>
<dbReference type="Pfam" id="PF13547">
    <property type="entry name" value="GTA_TIM"/>
    <property type="match status" value="1"/>
</dbReference>
<keyword evidence="3" id="KW-1185">Reference proteome</keyword>
<dbReference type="InterPro" id="IPR025195">
    <property type="entry name" value="GTA_TIM_dom"/>
</dbReference>
<accession>A0ABU5NBX4</accession>
<dbReference type="Gene3D" id="3.20.20.80">
    <property type="entry name" value="Glycosidases"/>
    <property type="match status" value="1"/>
</dbReference>
<name>A0ABU5NBX4_9RICK</name>
<dbReference type="CDD" id="cd19607">
    <property type="entry name" value="GTA_TIM-barrel-like"/>
    <property type="match status" value="1"/>
</dbReference>
<evidence type="ECO:0000259" key="1">
    <source>
        <dbReference type="Pfam" id="PF13547"/>
    </source>
</evidence>
<gene>
    <name evidence="2" type="ORF">Megvenef_00649</name>
</gene>
<organism evidence="2 3">
    <name type="scientific">Candidatus Megaera venefica</name>
    <dbReference type="NCBI Taxonomy" id="2055910"/>
    <lineage>
        <taxon>Bacteria</taxon>
        <taxon>Pseudomonadati</taxon>
        <taxon>Pseudomonadota</taxon>
        <taxon>Alphaproteobacteria</taxon>
        <taxon>Rickettsiales</taxon>
        <taxon>Rickettsiaceae</taxon>
        <taxon>Candidatus Megaera</taxon>
    </lineage>
</organism>
<dbReference type="EMBL" id="JARJFB010000036">
    <property type="protein sequence ID" value="MEA0970681.1"/>
    <property type="molecule type" value="Genomic_DNA"/>
</dbReference>
<dbReference type="GO" id="GO:0016787">
    <property type="term" value="F:hydrolase activity"/>
    <property type="evidence" value="ECO:0007669"/>
    <property type="project" value="UniProtKB-KW"/>
</dbReference>
<dbReference type="Proteomes" id="UP001291687">
    <property type="component" value="Unassembled WGS sequence"/>
</dbReference>
<evidence type="ECO:0000313" key="3">
    <source>
        <dbReference type="Proteomes" id="UP001291687"/>
    </source>
</evidence>
<proteinExistence type="predicted"/>
<comment type="caution">
    <text evidence="2">The sequence shown here is derived from an EMBL/GenBank/DDBJ whole genome shotgun (WGS) entry which is preliminary data.</text>
</comment>
<dbReference type="SUPFAM" id="SSF51445">
    <property type="entry name" value="(Trans)glycosidases"/>
    <property type="match status" value="1"/>
</dbReference>
<dbReference type="InterPro" id="IPR017853">
    <property type="entry name" value="GH"/>
</dbReference>
<dbReference type="RefSeq" id="WP_322776583.1">
    <property type="nucleotide sequence ID" value="NZ_JARJFB010000036.1"/>
</dbReference>
<reference evidence="2 3" key="1">
    <citation type="submission" date="2023-03" db="EMBL/GenBank/DDBJ databases">
        <title>Host association and intracellularity evolved multiple times independently in the Rickettsiales.</title>
        <authorList>
            <person name="Castelli M."/>
            <person name="Nardi T."/>
            <person name="Gammuto L."/>
            <person name="Bellinzona G."/>
            <person name="Sabaneyeva E."/>
            <person name="Potekhin A."/>
            <person name="Serra V."/>
            <person name="Petroni G."/>
            <person name="Sassera D."/>
        </authorList>
    </citation>
    <scope>NUCLEOTIDE SEQUENCE [LARGE SCALE GENOMIC DNA]</scope>
    <source>
        <strain evidence="2 3">Sr 2-6</strain>
    </source>
</reference>
<sequence>MAKAILGDISIDHQQDMDYVSEHMTAVIMGPGCGEGSLSIRSIEEICKTLPNLEWVGIPVSWFIDSLDISSAKIKPGSEKRRDEIKEDSWLVSSYDRNNAHAIARKNSYDPSTIRYGGTMPDEEVLKFVNALKEQGKKVAFYPFLMVDNESKDWRGYITGSAEQVEMFYTNQYQPFVMHYAFLLRDKVDMFYIGSELEGLTVIKGEERNFPFVNNLCGLAANVRSIVGEKVQISYAANWSEYLHCKGGYRPLDTLWSDQNINFVGIDYYMPLTDVDNQQITLESIKNGFTSSEGWDYFYQDSTQIIIDQDYNRWKNIGYWQSSDHWAWDSEKGESYKTSWIPNSKPIIFSEFGFRSIEMATNTPNVYGSSLPKHSNGSTDFPLQIKAIRATLEHISENPAIQTGFCYVWDARGYGWQNSYVDGHQWAQGHWIDGKLQILQTK</sequence>
<keyword evidence="2" id="KW-0378">Hydrolase</keyword>